<proteinExistence type="predicted"/>
<name>A0AAV3ZDU2_9GAST</name>
<dbReference type="EMBL" id="BLXT01002298">
    <property type="protein sequence ID" value="GFN92724.1"/>
    <property type="molecule type" value="Genomic_DNA"/>
</dbReference>
<comment type="caution">
    <text evidence="1">The sequence shown here is derived from an EMBL/GenBank/DDBJ whole genome shotgun (WGS) entry which is preliminary data.</text>
</comment>
<protein>
    <submittedName>
        <fullName evidence="1">Uncharacterized protein</fullName>
    </submittedName>
</protein>
<gene>
    <name evidence="1" type="ORF">PoB_001923000</name>
</gene>
<dbReference type="Proteomes" id="UP000735302">
    <property type="component" value="Unassembled WGS sequence"/>
</dbReference>
<dbReference type="AlphaFoldDB" id="A0AAV3ZDU2"/>
<organism evidence="1 2">
    <name type="scientific">Plakobranchus ocellatus</name>
    <dbReference type="NCBI Taxonomy" id="259542"/>
    <lineage>
        <taxon>Eukaryota</taxon>
        <taxon>Metazoa</taxon>
        <taxon>Spiralia</taxon>
        <taxon>Lophotrochozoa</taxon>
        <taxon>Mollusca</taxon>
        <taxon>Gastropoda</taxon>
        <taxon>Heterobranchia</taxon>
        <taxon>Euthyneura</taxon>
        <taxon>Panpulmonata</taxon>
        <taxon>Sacoglossa</taxon>
        <taxon>Placobranchoidea</taxon>
        <taxon>Plakobranchidae</taxon>
        <taxon>Plakobranchus</taxon>
    </lineage>
</organism>
<accession>A0AAV3ZDU2</accession>
<keyword evidence="2" id="KW-1185">Reference proteome</keyword>
<reference evidence="1 2" key="1">
    <citation type="journal article" date="2021" name="Elife">
        <title>Chloroplast acquisition without the gene transfer in kleptoplastic sea slugs, Plakobranchus ocellatus.</title>
        <authorList>
            <person name="Maeda T."/>
            <person name="Takahashi S."/>
            <person name="Yoshida T."/>
            <person name="Shimamura S."/>
            <person name="Takaki Y."/>
            <person name="Nagai Y."/>
            <person name="Toyoda A."/>
            <person name="Suzuki Y."/>
            <person name="Arimoto A."/>
            <person name="Ishii H."/>
            <person name="Satoh N."/>
            <person name="Nishiyama T."/>
            <person name="Hasebe M."/>
            <person name="Maruyama T."/>
            <person name="Minagawa J."/>
            <person name="Obokata J."/>
            <person name="Shigenobu S."/>
        </authorList>
    </citation>
    <scope>NUCLEOTIDE SEQUENCE [LARGE SCALE GENOMIC DNA]</scope>
</reference>
<evidence type="ECO:0000313" key="1">
    <source>
        <dbReference type="EMBL" id="GFN92724.1"/>
    </source>
</evidence>
<evidence type="ECO:0000313" key="2">
    <source>
        <dbReference type="Proteomes" id="UP000735302"/>
    </source>
</evidence>
<sequence>MVVITVGGGKGSGVRGQVSMFISQSRVYTSAGPHRPGPSVCLSVIKGRRGQRIQRRAEGGGQWSVVSGDTIFTQHCTPTPAVAAAAAITAD</sequence>